<accession>A0A2M8KV98</accession>
<name>A0A2M8KV98_9BACT</name>
<dbReference type="Proteomes" id="UP000231569">
    <property type="component" value="Unassembled WGS sequence"/>
</dbReference>
<protein>
    <recommendedName>
        <fullName evidence="4">Type II secretion system protein</fullName>
    </recommendedName>
</protein>
<sequence length="160" mass="17887">MCGFTLIELLIFISLITTVLVITIGAVSYAISALNDSRNRTLASHYPTELAEWMRFRRDVCYLGDLTDHAGSSLEETLTRYYCFNDIDIANNQTCLDPDEWPPEVASCNACNYTLGGNLQRCAGLAESAINNRVEVTITTSWYSNNAKQNVTTYMFLSSQ</sequence>
<evidence type="ECO:0000313" key="2">
    <source>
        <dbReference type="EMBL" id="PJE63831.1"/>
    </source>
</evidence>
<evidence type="ECO:0008006" key="4">
    <source>
        <dbReference type="Google" id="ProtNLM"/>
    </source>
</evidence>
<evidence type="ECO:0000256" key="1">
    <source>
        <dbReference type="SAM" id="Phobius"/>
    </source>
</evidence>
<gene>
    <name evidence="2" type="ORF">COU89_01120</name>
</gene>
<keyword evidence="1" id="KW-1133">Transmembrane helix</keyword>
<evidence type="ECO:0000313" key="3">
    <source>
        <dbReference type="Proteomes" id="UP000231569"/>
    </source>
</evidence>
<organism evidence="2 3">
    <name type="scientific">Candidatus Roizmanbacteria bacterium CG10_big_fil_rev_8_21_14_0_10_45_7</name>
    <dbReference type="NCBI Taxonomy" id="1974854"/>
    <lineage>
        <taxon>Bacteria</taxon>
        <taxon>Candidatus Roizmaniibacteriota</taxon>
    </lineage>
</organism>
<feature type="transmembrane region" description="Helical" evidence="1">
    <location>
        <begin position="6"/>
        <end position="31"/>
    </location>
</feature>
<comment type="caution">
    <text evidence="2">The sequence shown here is derived from an EMBL/GenBank/DDBJ whole genome shotgun (WGS) entry which is preliminary data.</text>
</comment>
<reference evidence="3" key="1">
    <citation type="submission" date="2017-09" db="EMBL/GenBank/DDBJ databases">
        <title>Depth-based differentiation of microbial function through sediment-hosted aquifers and enrichment of novel symbionts in the deep terrestrial subsurface.</title>
        <authorList>
            <person name="Probst A.J."/>
            <person name="Ladd B."/>
            <person name="Jarett J.K."/>
            <person name="Geller-Mcgrath D.E."/>
            <person name="Sieber C.M.K."/>
            <person name="Emerson J.B."/>
            <person name="Anantharaman K."/>
            <person name="Thomas B.C."/>
            <person name="Malmstrom R."/>
            <person name="Stieglmeier M."/>
            <person name="Klingl A."/>
            <person name="Woyke T."/>
            <person name="Ryan C.M."/>
            <person name="Banfield J.F."/>
        </authorList>
    </citation>
    <scope>NUCLEOTIDE SEQUENCE [LARGE SCALE GENOMIC DNA]</scope>
</reference>
<dbReference type="EMBL" id="PFEE01000025">
    <property type="protein sequence ID" value="PJE63831.1"/>
    <property type="molecule type" value="Genomic_DNA"/>
</dbReference>
<keyword evidence="1" id="KW-0472">Membrane</keyword>
<proteinExistence type="predicted"/>
<keyword evidence="1" id="KW-0812">Transmembrane</keyword>
<dbReference type="AlphaFoldDB" id="A0A2M8KV98"/>